<dbReference type="AlphaFoldDB" id="A0A3L8PWA5"/>
<name>A0A3L8PWA5_9GAMM</name>
<proteinExistence type="predicted"/>
<organism evidence="1 2">
    <name type="scientific">Parashewanella curva</name>
    <dbReference type="NCBI Taxonomy" id="2338552"/>
    <lineage>
        <taxon>Bacteria</taxon>
        <taxon>Pseudomonadati</taxon>
        <taxon>Pseudomonadota</taxon>
        <taxon>Gammaproteobacteria</taxon>
        <taxon>Alteromonadales</taxon>
        <taxon>Shewanellaceae</taxon>
        <taxon>Parashewanella</taxon>
    </lineage>
</organism>
<dbReference type="OrthoDB" id="5596698at2"/>
<reference evidence="1 2" key="1">
    <citation type="submission" date="2018-09" db="EMBL/GenBank/DDBJ databases">
        <title>Phylogeny of the Shewanellaceae, and recommendation for two new genera, Pseudoshewanella and Parashewanella.</title>
        <authorList>
            <person name="Wang G."/>
        </authorList>
    </citation>
    <scope>NUCLEOTIDE SEQUENCE [LARGE SCALE GENOMIC DNA]</scope>
    <source>
        <strain evidence="1 2">C51</strain>
    </source>
</reference>
<evidence type="ECO:0000313" key="1">
    <source>
        <dbReference type="EMBL" id="RLV59571.1"/>
    </source>
</evidence>
<gene>
    <name evidence="1" type="ORF">D5018_11495</name>
</gene>
<dbReference type="EMBL" id="QZEI01000031">
    <property type="protein sequence ID" value="RLV59571.1"/>
    <property type="molecule type" value="Genomic_DNA"/>
</dbReference>
<comment type="caution">
    <text evidence="1">The sequence shown here is derived from an EMBL/GenBank/DDBJ whole genome shotgun (WGS) entry which is preliminary data.</text>
</comment>
<accession>A0A3L8PWA5</accession>
<sequence length="99" mass="11454">MSTITNEQIHNTMLSKSKTGEFVWGENYEFFNVGEKLYNIKLDSTGKEYSVTKVFESRTVGIKHWLKRDSASRIAKFLNDFKVVIENNAPKQSGLTFHF</sequence>
<protein>
    <submittedName>
        <fullName evidence="1">Uncharacterized protein</fullName>
    </submittedName>
</protein>
<evidence type="ECO:0000313" key="2">
    <source>
        <dbReference type="Proteomes" id="UP000281474"/>
    </source>
</evidence>
<dbReference type="RefSeq" id="WP_121839150.1">
    <property type="nucleotide sequence ID" value="NZ_ML014780.1"/>
</dbReference>
<dbReference type="Proteomes" id="UP000281474">
    <property type="component" value="Unassembled WGS sequence"/>
</dbReference>
<keyword evidence="2" id="KW-1185">Reference proteome</keyword>